<accession>X1RA37</accession>
<organism evidence="1">
    <name type="scientific">marine sediment metagenome</name>
    <dbReference type="NCBI Taxonomy" id="412755"/>
    <lineage>
        <taxon>unclassified sequences</taxon>
        <taxon>metagenomes</taxon>
        <taxon>ecological metagenomes</taxon>
    </lineage>
</organism>
<dbReference type="AlphaFoldDB" id="X1RA37"/>
<sequence>MSILMDKARELVSCAEGQLLEKEGLILALKRELVKVRRELGAFKAQAHAVRSVKCQGCTYKVIALKALEAEEPVKAKQKVALGS</sequence>
<proteinExistence type="predicted"/>
<gene>
    <name evidence="1" type="ORF">S12H4_00822</name>
</gene>
<name>X1RA37_9ZZZZ</name>
<dbReference type="EMBL" id="BARW01000130">
    <property type="protein sequence ID" value="GAI59985.1"/>
    <property type="molecule type" value="Genomic_DNA"/>
</dbReference>
<comment type="caution">
    <text evidence="1">The sequence shown here is derived from an EMBL/GenBank/DDBJ whole genome shotgun (WGS) entry which is preliminary data.</text>
</comment>
<protein>
    <submittedName>
        <fullName evidence="1">Uncharacterized protein</fullName>
    </submittedName>
</protein>
<evidence type="ECO:0000313" key="1">
    <source>
        <dbReference type="EMBL" id="GAI59985.1"/>
    </source>
</evidence>
<reference evidence="1" key="1">
    <citation type="journal article" date="2014" name="Front. Microbiol.">
        <title>High frequency of phylogenetically diverse reductive dehalogenase-homologous genes in deep subseafloor sedimentary metagenomes.</title>
        <authorList>
            <person name="Kawai M."/>
            <person name="Futagami T."/>
            <person name="Toyoda A."/>
            <person name="Takaki Y."/>
            <person name="Nishi S."/>
            <person name="Hori S."/>
            <person name="Arai W."/>
            <person name="Tsubouchi T."/>
            <person name="Morono Y."/>
            <person name="Uchiyama I."/>
            <person name="Ito T."/>
            <person name="Fujiyama A."/>
            <person name="Inagaki F."/>
            <person name="Takami H."/>
        </authorList>
    </citation>
    <scope>NUCLEOTIDE SEQUENCE</scope>
    <source>
        <strain evidence="1">Expedition CK06-06</strain>
    </source>
</reference>